<dbReference type="Proteomes" id="UP000627292">
    <property type="component" value="Unassembled WGS sequence"/>
</dbReference>
<dbReference type="PANTHER" id="PTHR38567:SF1">
    <property type="entry name" value="DUF4291 DOMAIN-CONTAINING PROTEIN"/>
    <property type="match status" value="1"/>
</dbReference>
<accession>A0A917ITM3</accession>
<evidence type="ECO:0000313" key="2">
    <source>
        <dbReference type="Proteomes" id="UP000627292"/>
    </source>
</evidence>
<dbReference type="InterPro" id="IPR025633">
    <property type="entry name" value="DUF4291"/>
</dbReference>
<reference evidence="1" key="2">
    <citation type="submission" date="2020-09" db="EMBL/GenBank/DDBJ databases">
        <authorList>
            <person name="Sun Q."/>
            <person name="Zhou Y."/>
        </authorList>
    </citation>
    <scope>NUCLEOTIDE SEQUENCE</scope>
    <source>
        <strain evidence="1">CGMCC 1.15290</strain>
    </source>
</reference>
<proteinExistence type="predicted"/>
<organism evidence="1 2">
    <name type="scientific">Filimonas zeae</name>
    <dbReference type="NCBI Taxonomy" id="1737353"/>
    <lineage>
        <taxon>Bacteria</taxon>
        <taxon>Pseudomonadati</taxon>
        <taxon>Bacteroidota</taxon>
        <taxon>Chitinophagia</taxon>
        <taxon>Chitinophagales</taxon>
        <taxon>Chitinophagaceae</taxon>
        <taxon>Filimonas</taxon>
    </lineage>
</organism>
<reference evidence="1" key="1">
    <citation type="journal article" date="2014" name="Int. J. Syst. Evol. Microbiol.">
        <title>Complete genome sequence of Corynebacterium casei LMG S-19264T (=DSM 44701T), isolated from a smear-ripened cheese.</title>
        <authorList>
            <consortium name="US DOE Joint Genome Institute (JGI-PGF)"/>
            <person name="Walter F."/>
            <person name="Albersmeier A."/>
            <person name="Kalinowski J."/>
            <person name="Ruckert C."/>
        </authorList>
    </citation>
    <scope>NUCLEOTIDE SEQUENCE</scope>
    <source>
        <strain evidence="1">CGMCC 1.15290</strain>
    </source>
</reference>
<evidence type="ECO:0008006" key="3">
    <source>
        <dbReference type="Google" id="ProtNLM"/>
    </source>
</evidence>
<dbReference type="EMBL" id="BMIB01000001">
    <property type="protein sequence ID" value="GGH62131.1"/>
    <property type="molecule type" value="Genomic_DNA"/>
</dbReference>
<dbReference type="PANTHER" id="PTHR38567">
    <property type="entry name" value="DUF4291 DOMAIN-CONTAINING PROTEIN"/>
    <property type="match status" value="1"/>
</dbReference>
<sequence>MKLKTELYLTAEEKLPKSGKQIIGQVNGDEIVVYQAYNRWIAKYAVEHQVLGGSNFSYSRMSWIKPNFLWMMFRCGWASKENQERVLALWLRKADFEVILSQAVRSSFKAEDYSDRDAWKLDMERKEVRLQWDPDHDPYGNKMGRRAIQLGLKGNMLEAFGREMVTGIEDITDFVKEQKVWVDDKQLDKLEVPAEQVYDVQNTVLERIVGIVKPY</sequence>
<dbReference type="RefSeq" id="WP_188951040.1">
    <property type="nucleotide sequence ID" value="NZ_BMIB01000001.1"/>
</dbReference>
<name>A0A917ITM3_9BACT</name>
<evidence type="ECO:0000313" key="1">
    <source>
        <dbReference type="EMBL" id="GGH62131.1"/>
    </source>
</evidence>
<dbReference type="Pfam" id="PF14124">
    <property type="entry name" value="DUF4291"/>
    <property type="match status" value="1"/>
</dbReference>
<keyword evidence="2" id="KW-1185">Reference proteome</keyword>
<protein>
    <recommendedName>
        <fullName evidence="3">DUF4291 domain-containing protein</fullName>
    </recommendedName>
</protein>
<dbReference type="AlphaFoldDB" id="A0A917ITM3"/>
<gene>
    <name evidence="1" type="ORF">GCM10011379_11800</name>
</gene>
<comment type="caution">
    <text evidence="1">The sequence shown here is derived from an EMBL/GenBank/DDBJ whole genome shotgun (WGS) entry which is preliminary data.</text>
</comment>